<dbReference type="OMA" id="ITSTQWQ"/>
<dbReference type="EMBL" id="UZAF01019003">
    <property type="protein sequence ID" value="VDO56809.1"/>
    <property type="molecule type" value="Genomic_DNA"/>
</dbReference>
<reference evidence="8" key="1">
    <citation type="submission" date="2017-02" db="UniProtKB">
        <authorList>
            <consortium name="WormBaseParasite"/>
        </authorList>
    </citation>
    <scope>IDENTIFICATION</scope>
</reference>
<name>A0A0N4WV00_HAEPC</name>
<dbReference type="InterPro" id="IPR029190">
    <property type="entry name" value="Rrp14/SURF6_C"/>
</dbReference>
<dbReference type="PANTHER" id="PTHR14369:SF0">
    <property type="entry name" value="SURFEIT LOCUS PROTEIN 6"/>
    <property type="match status" value="1"/>
</dbReference>
<dbReference type="OrthoDB" id="444809at2759"/>
<feature type="domain" description="Ribosomal RNA-processing protein 14/surfeit locus protein 6 C-terminal" evidence="5">
    <location>
        <begin position="250"/>
        <end position="435"/>
    </location>
</feature>
<dbReference type="WBParaSite" id="HPLM_0001550401-mRNA-1">
    <property type="protein sequence ID" value="HPLM_0001550401-mRNA-1"/>
    <property type="gene ID" value="HPLM_0001550401"/>
</dbReference>
<comment type="similarity">
    <text evidence="2">Belongs to the SURF6 family.</text>
</comment>
<feature type="compositionally biased region" description="Basic residues" evidence="4">
    <location>
        <begin position="428"/>
        <end position="445"/>
    </location>
</feature>
<proteinExistence type="inferred from homology"/>
<feature type="compositionally biased region" description="Basic and acidic residues" evidence="4">
    <location>
        <begin position="111"/>
        <end position="129"/>
    </location>
</feature>
<dbReference type="GO" id="GO:0003677">
    <property type="term" value="F:DNA binding"/>
    <property type="evidence" value="ECO:0007669"/>
    <property type="project" value="TreeGrafter"/>
</dbReference>
<comment type="subcellular location">
    <subcellularLocation>
        <location evidence="1">Nucleus</location>
    </subcellularLocation>
</comment>
<feature type="compositionally biased region" description="Basic and acidic residues" evidence="4">
    <location>
        <begin position="392"/>
        <end position="427"/>
    </location>
</feature>
<dbReference type="Pfam" id="PF04935">
    <property type="entry name" value="SURF6"/>
    <property type="match status" value="1"/>
</dbReference>
<feature type="compositionally biased region" description="Polar residues" evidence="4">
    <location>
        <begin position="131"/>
        <end position="145"/>
    </location>
</feature>
<feature type="region of interest" description="Disordered" evidence="4">
    <location>
        <begin position="227"/>
        <end position="294"/>
    </location>
</feature>
<feature type="compositionally biased region" description="Basic and acidic residues" evidence="4">
    <location>
        <begin position="95"/>
        <end position="104"/>
    </location>
</feature>
<evidence type="ECO:0000313" key="7">
    <source>
        <dbReference type="Proteomes" id="UP000268014"/>
    </source>
</evidence>
<accession>A0A0N4WV00</accession>
<dbReference type="GO" id="GO:0042273">
    <property type="term" value="P:ribosomal large subunit biogenesis"/>
    <property type="evidence" value="ECO:0007669"/>
    <property type="project" value="TreeGrafter"/>
</dbReference>
<evidence type="ECO:0000256" key="2">
    <source>
        <dbReference type="ARBA" id="ARBA00005904"/>
    </source>
</evidence>
<sequence>MASDEQSPGVVLSRIASIEGKIRHICDLIPISTWGFTAEVHKKLRERKHRIVNQQLTIKEKQKLTKNKKQQVARSVGGICNKVSEVIDLLSTSHGRDTKVKKSVDPSTQPKLEDRKKQTEKEEKMRKVPSEPQTSATENLVNEKSSVPKEGLPSGDDSSDDESTEHHVECVPVVKSKKRPSTQPTAVEPKKPKFDVKPVQCGTKDQALDIMEQREQAIRKLQEKLKAMRETRQGKKKAGGDPSKALMFEKERKLKRRMSKMKLKSRKSQQKLSKTDGSKQELRKAKMEEDLSKEDGSAVTFSKFDFLVKNNKKKRLSTSEKKQKFTGKDYKSLINKVEKREEKLEKLREKEPEKAAELEHDIKWKRALSKAQGIKMKDNMELLKKGMKRKEKMKEKRKENWSNRRSNVEKEKAKRQEKREENIGKRINDKKKRKLQTMRKKGRVL</sequence>
<dbReference type="GO" id="GO:0042274">
    <property type="term" value="P:ribosomal small subunit biogenesis"/>
    <property type="evidence" value="ECO:0007669"/>
    <property type="project" value="TreeGrafter"/>
</dbReference>
<evidence type="ECO:0000313" key="6">
    <source>
        <dbReference type="EMBL" id="VDO56809.1"/>
    </source>
</evidence>
<evidence type="ECO:0000256" key="4">
    <source>
        <dbReference type="SAM" id="MobiDB-lite"/>
    </source>
</evidence>
<reference evidence="6 7" key="2">
    <citation type="submission" date="2018-11" db="EMBL/GenBank/DDBJ databases">
        <authorList>
            <consortium name="Pathogen Informatics"/>
        </authorList>
    </citation>
    <scope>NUCLEOTIDE SEQUENCE [LARGE SCALE GENOMIC DNA]</scope>
    <source>
        <strain evidence="6 7">MHpl1</strain>
    </source>
</reference>
<protein>
    <submittedName>
        <fullName evidence="8">SURF6 domain-containing protein</fullName>
    </submittedName>
</protein>
<evidence type="ECO:0000256" key="1">
    <source>
        <dbReference type="ARBA" id="ARBA00004123"/>
    </source>
</evidence>
<feature type="compositionally biased region" description="Basic residues" evidence="4">
    <location>
        <begin position="253"/>
        <end position="269"/>
    </location>
</feature>
<feature type="compositionally biased region" description="Basic and acidic residues" evidence="4">
    <location>
        <begin position="273"/>
        <end position="294"/>
    </location>
</feature>
<dbReference type="STRING" id="6290.A0A0N4WV00"/>
<gene>
    <name evidence="6" type="ORF">HPLM_LOCUS15496</name>
</gene>
<dbReference type="Proteomes" id="UP000268014">
    <property type="component" value="Unassembled WGS sequence"/>
</dbReference>
<feature type="region of interest" description="Disordered" evidence="4">
    <location>
        <begin position="95"/>
        <end position="200"/>
    </location>
</feature>
<evidence type="ECO:0000313" key="8">
    <source>
        <dbReference type="WBParaSite" id="HPLM_0001550401-mRNA-1"/>
    </source>
</evidence>
<keyword evidence="7" id="KW-1185">Reference proteome</keyword>
<dbReference type="GO" id="GO:0005730">
    <property type="term" value="C:nucleolus"/>
    <property type="evidence" value="ECO:0007669"/>
    <property type="project" value="TreeGrafter"/>
</dbReference>
<keyword evidence="3" id="KW-0539">Nucleus</keyword>
<dbReference type="PANTHER" id="PTHR14369">
    <property type="entry name" value="SURFEIT LOCUS PROTEIN 6"/>
    <property type="match status" value="1"/>
</dbReference>
<dbReference type="InterPro" id="IPR007019">
    <property type="entry name" value="SURF6"/>
</dbReference>
<organism evidence="8">
    <name type="scientific">Haemonchus placei</name>
    <name type="common">Barber's pole worm</name>
    <dbReference type="NCBI Taxonomy" id="6290"/>
    <lineage>
        <taxon>Eukaryota</taxon>
        <taxon>Metazoa</taxon>
        <taxon>Ecdysozoa</taxon>
        <taxon>Nematoda</taxon>
        <taxon>Chromadorea</taxon>
        <taxon>Rhabditida</taxon>
        <taxon>Rhabditina</taxon>
        <taxon>Rhabditomorpha</taxon>
        <taxon>Strongyloidea</taxon>
        <taxon>Trichostrongylidae</taxon>
        <taxon>Haemonchus</taxon>
    </lineage>
</organism>
<feature type="region of interest" description="Disordered" evidence="4">
    <location>
        <begin position="376"/>
        <end position="445"/>
    </location>
</feature>
<dbReference type="AlphaFoldDB" id="A0A0N4WV00"/>
<dbReference type="GO" id="GO:0003723">
    <property type="term" value="F:RNA binding"/>
    <property type="evidence" value="ECO:0007669"/>
    <property type="project" value="TreeGrafter"/>
</dbReference>
<evidence type="ECO:0000259" key="5">
    <source>
        <dbReference type="Pfam" id="PF04935"/>
    </source>
</evidence>
<evidence type="ECO:0000256" key="3">
    <source>
        <dbReference type="ARBA" id="ARBA00023242"/>
    </source>
</evidence>